<organism evidence="1 2">
    <name type="scientific">Bursaphelenchus xylophilus</name>
    <name type="common">Pinewood nematode worm</name>
    <name type="synonym">Aphelenchoides xylophilus</name>
    <dbReference type="NCBI Taxonomy" id="6326"/>
    <lineage>
        <taxon>Eukaryota</taxon>
        <taxon>Metazoa</taxon>
        <taxon>Ecdysozoa</taxon>
        <taxon>Nematoda</taxon>
        <taxon>Chromadorea</taxon>
        <taxon>Rhabditida</taxon>
        <taxon>Tylenchina</taxon>
        <taxon>Tylenchomorpha</taxon>
        <taxon>Aphelenchoidea</taxon>
        <taxon>Aphelenchoididae</taxon>
        <taxon>Bursaphelenchus</taxon>
    </lineage>
</organism>
<gene>
    <name evidence="1" type="ORF">BXYJ_LOCUS6520</name>
</gene>
<dbReference type="AlphaFoldDB" id="A0A7I8WJL7"/>
<name>A0A7I8WJL7_BURXY</name>
<sequence length="75" mass="8256">MLSAVLKVGQGSAPDILTPFLGKRDHYDGIDATTNDFGNRPEVLVDSNYSADFELCGILTQSDDIFLEMSKFKIN</sequence>
<evidence type="ECO:0000313" key="2">
    <source>
        <dbReference type="Proteomes" id="UP000659654"/>
    </source>
</evidence>
<dbReference type="EMBL" id="CAJFCV020000003">
    <property type="protein sequence ID" value="CAG9107808.1"/>
    <property type="molecule type" value="Genomic_DNA"/>
</dbReference>
<comment type="caution">
    <text evidence="1">The sequence shown here is derived from an EMBL/GenBank/DDBJ whole genome shotgun (WGS) entry which is preliminary data.</text>
</comment>
<dbReference type="EMBL" id="CAJFDI010000003">
    <property type="protein sequence ID" value="CAD5221122.1"/>
    <property type="molecule type" value="Genomic_DNA"/>
</dbReference>
<protein>
    <submittedName>
        <fullName evidence="1">(pine wood nematode) hypothetical protein</fullName>
    </submittedName>
</protein>
<keyword evidence="2" id="KW-1185">Reference proteome</keyword>
<evidence type="ECO:0000313" key="1">
    <source>
        <dbReference type="EMBL" id="CAD5221122.1"/>
    </source>
</evidence>
<dbReference type="Proteomes" id="UP000582659">
    <property type="component" value="Unassembled WGS sequence"/>
</dbReference>
<proteinExistence type="predicted"/>
<accession>A0A7I8WJL7</accession>
<dbReference type="Proteomes" id="UP000659654">
    <property type="component" value="Unassembled WGS sequence"/>
</dbReference>
<reference evidence="1" key="1">
    <citation type="submission" date="2020-09" db="EMBL/GenBank/DDBJ databases">
        <authorList>
            <person name="Kikuchi T."/>
        </authorList>
    </citation>
    <scope>NUCLEOTIDE SEQUENCE</scope>
    <source>
        <strain evidence="1">Ka4C1</strain>
    </source>
</reference>